<evidence type="ECO:0000313" key="3">
    <source>
        <dbReference type="EMBL" id="GAG61810.1"/>
    </source>
</evidence>
<feature type="transmembrane region" description="Helical" evidence="1">
    <location>
        <begin position="199"/>
        <end position="222"/>
    </location>
</feature>
<dbReference type="Pfam" id="PF06808">
    <property type="entry name" value="DctM"/>
    <property type="match status" value="1"/>
</dbReference>
<gene>
    <name evidence="3" type="ORF">S01H4_00240</name>
</gene>
<dbReference type="InterPro" id="IPR010656">
    <property type="entry name" value="DctM"/>
</dbReference>
<feature type="transmembrane region" description="Helical" evidence="1">
    <location>
        <begin position="321"/>
        <end position="342"/>
    </location>
</feature>
<evidence type="ECO:0000256" key="1">
    <source>
        <dbReference type="SAM" id="Phobius"/>
    </source>
</evidence>
<dbReference type="PANTHER" id="PTHR43849:SF2">
    <property type="entry name" value="BLL3936 PROTEIN"/>
    <property type="match status" value="1"/>
</dbReference>
<dbReference type="NCBIfam" id="TIGR02123">
    <property type="entry name" value="TRAP_fused"/>
    <property type="match status" value="1"/>
</dbReference>
<keyword evidence="1" id="KW-1133">Transmembrane helix</keyword>
<comment type="caution">
    <text evidence="3">The sequence shown here is derived from an EMBL/GenBank/DDBJ whole genome shotgun (WGS) entry which is preliminary data.</text>
</comment>
<feature type="transmembrane region" description="Helical" evidence="1">
    <location>
        <begin position="287"/>
        <end position="315"/>
    </location>
</feature>
<feature type="transmembrane region" description="Helical" evidence="1">
    <location>
        <begin position="518"/>
        <end position="540"/>
    </location>
</feature>
<feature type="transmembrane region" description="Helical" evidence="1">
    <location>
        <begin position="632"/>
        <end position="648"/>
    </location>
</feature>
<feature type="transmembrane region" description="Helical" evidence="1">
    <location>
        <begin position="463"/>
        <end position="484"/>
    </location>
</feature>
<name>X0YZ09_9ZZZZ</name>
<feature type="transmembrane region" description="Helical" evidence="1">
    <location>
        <begin position="363"/>
        <end position="385"/>
    </location>
</feature>
<accession>X0YZ09</accession>
<feature type="transmembrane region" description="Helical" evidence="1">
    <location>
        <begin position="41"/>
        <end position="60"/>
    </location>
</feature>
<dbReference type="PANTHER" id="PTHR43849">
    <property type="entry name" value="BLL3936 PROTEIN"/>
    <property type="match status" value="1"/>
</dbReference>
<feature type="transmembrane region" description="Helical" evidence="1">
    <location>
        <begin position="491"/>
        <end position="512"/>
    </location>
</feature>
<dbReference type="EMBL" id="BART01000027">
    <property type="protein sequence ID" value="GAG61810.1"/>
    <property type="molecule type" value="Genomic_DNA"/>
</dbReference>
<keyword evidence="1" id="KW-0472">Membrane</keyword>
<feature type="transmembrane region" description="Helical" evidence="1">
    <location>
        <begin position="430"/>
        <end position="457"/>
    </location>
</feature>
<feature type="transmembrane region" description="Helical" evidence="1">
    <location>
        <begin position="156"/>
        <end position="179"/>
    </location>
</feature>
<keyword evidence="1" id="KW-0812">Transmembrane</keyword>
<feature type="transmembrane region" description="Helical" evidence="1">
    <location>
        <begin position="391"/>
        <end position="409"/>
    </location>
</feature>
<organism evidence="3">
    <name type="scientific">marine sediment metagenome</name>
    <dbReference type="NCBI Taxonomy" id="412755"/>
    <lineage>
        <taxon>unclassified sequences</taxon>
        <taxon>metagenomes</taxon>
        <taxon>ecological metagenomes</taxon>
    </lineage>
</organism>
<dbReference type="InterPro" id="IPR011853">
    <property type="entry name" value="TRAP_DctM-Dct_fused"/>
</dbReference>
<reference evidence="3" key="1">
    <citation type="journal article" date="2014" name="Front. Microbiol.">
        <title>High frequency of phylogenetically diverse reductive dehalogenase-homologous genes in deep subseafloor sedimentary metagenomes.</title>
        <authorList>
            <person name="Kawai M."/>
            <person name="Futagami T."/>
            <person name="Toyoda A."/>
            <person name="Takaki Y."/>
            <person name="Nishi S."/>
            <person name="Hori S."/>
            <person name="Arai W."/>
            <person name="Tsubouchi T."/>
            <person name="Morono Y."/>
            <person name="Uchiyama I."/>
            <person name="Ito T."/>
            <person name="Fujiyama A."/>
            <person name="Inagaki F."/>
            <person name="Takami H."/>
        </authorList>
    </citation>
    <scope>NUCLEOTIDE SEQUENCE</scope>
    <source>
        <strain evidence="3">Expedition CK06-06</strain>
    </source>
</reference>
<sequence>MNKKETERNTIKQQASKEIIDIEKLSEKSELVSSMRNLKGYWAYLVLVVSIISSLFHLYTGGYRPLTAMQQRPIHLAFILFLTFMLYPVSPKSNKDRNPGTLDLILGIIAVWTTLYLAYHYRTIAIRGGYAINYDIFVGTIFCLILMEAARRTMGFVILILSWTCIIYLFVGSYMPGILQHGGFTFHRVVSHMYMSIEGVFGIAAGVAATYVYLFILFGAFLNKSGTTKLFANLALAAAGHTPGGPAKVAIIASGLMGTIQGSSAANVAATGPFTIPLMKSLGFKGYFAAAVEAVASCGGQFLPPVMGASAFIMAEYLGKPYAYVAAGAALPAILYYIAVYYQVHLRARKVGMVGIPRNRLPALKGVIIQQGHLFLPIVVLITMLMLKYTALYSAFFSTMAIIVISALRKETRMSLRDIIGALELGAKNVISTSIVCCTIGFVVGSISLSGLGMLLTHSIVKFGGGLLLPTLLISAAASLVLSMGLPTTSVYIITATLVAPGLVSLGVAPLVAHLFCYYWGGVSAITPPVALAVYVGAAIAGANIWKTGYTAMRLGIAAYLIPFYFVYHPALLPRGVSTFLEVILAVLGGLVAVFCMGALGEQYLVRRLPLYKSFMLITAIILIMYPATLPQVLGVLLALFVGISEYVKRLTDRRPPLETKSV</sequence>
<dbReference type="AlphaFoldDB" id="X0YZ09"/>
<proteinExistence type="predicted"/>
<feature type="transmembrane region" description="Helical" evidence="1">
    <location>
        <begin position="580"/>
        <end position="600"/>
    </location>
</feature>
<feature type="transmembrane region" description="Helical" evidence="1">
    <location>
        <begin position="101"/>
        <end position="119"/>
    </location>
</feature>
<feature type="transmembrane region" description="Helical" evidence="1">
    <location>
        <begin position="131"/>
        <end position="149"/>
    </location>
</feature>
<protein>
    <recommendedName>
        <fullName evidence="2">TRAP C4-dicarboxylate transport system permease DctM subunit domain-containing protein</fullName>
    </recommendedName>
</protein>
<feature type="transmembrane region" description="Helical" evidence="1">
    <location>
        <begin position="552"/>
        <end position="568"/>
    </location>
</feature>
<feature type="transmembrane region" description="Helical" evidence="1">
    <location>
        <begin position="72"/>
        <end position="89"/>
    </location>
</feature>
<feature type="domain" description="TRAP C4-dicarboxylate transport system permease DctM subunit" evidence="2">
    <location>
        <begin position="142"/>
        <end position="573"/>
    </location>
</feature>
<evidence type="ECO:0000259" key="2">
    <source>
        <dbReference type="Pfam" id="PF06808"/>
    </source>
</evidence>